<protein>
    <recommendedName>
        <fullName evidence="8">Glycine dehydrogenase (decarboxylating)</fullName>
        <ecNumber evidence="8">1.4.4.2</ecNumber>
    </recommendedName>
    <alternativeName>
        <fullName evidence="8">Glycine cleavage system P-protein</fullName>
    </alternativeName>
    <alternativeName>
        <fullName evidence="8">Glycine decarboxylase</fullName>
    </alternativeName>
    <alternativeName>
        <fullName evidence="8">Glycine dehydrogenase (aminomethyl-transferring)</fullName>
    </alternativeName>
</protein>
<dbReference type="NCBIfam" id="TIGR00461">
    <property type="entry name" value="gcvP"/>
    <property type="match status" value="1"/>
</dbReference>
<comment type="cofactor">
    <cofactor evidence="1 8">
        <name>pyridoxal 5'-phosphate</name>
        <dbReference type="ChEBI" id="CHEBI:597326"/>
    </cofactor>
</comment>
<evidence type="ECO:0000313" key="11">
    <source>
        <dbReference type="EMBL" id="MBD2186792.1"/>
    </source>
</evidence>
<dbReference type="Gene3D" id="3.90.1150.10">
    <property type="entry name" value="Aspartate Aminotransferase, domain 1"/>
    <property type="match status" value="2"/>
</dbReference>
<dbReference type="GO" id="GO:0004375">
    <property type="term" value="F:glycine dehydrogenase (decarboxylating) activity"/>
    <property type="evidence" value="ECO:0007669"/>
    <property type="project" value="UniProtKB-EC"/>
</dbReference>
<comment type="caution">
    <text evidence="11">The sequence shown here is derived from an EMBL/GenBank/DDBJ whole genome shotgun (WGS) entry which is preliminary data.</text>
</comment>
<keyword evidence="6 8" id="KW-0560">Oxidoreductase</keyword>
<comment type="catalytic activity">
    <reaction evidence="7 8">
        <text>N(6)-[(R)-lipoyl]-L-lysyl-[glycine-cleavage complex H protein] + glycine + H(+) = N(6)-[(R)-S(8)-aminomethyldihydrolipoyl]-L-lysyl-[glycine-cleavage complex H protein] + CO2</text>
        <dbReference type="Rhea" id="RHEA:24304"/>
        <dbReference type="Rhea" id="RHEA-COMP:10494"/>
        <dbReference type="Rhea" id="RHEA-COMP:10495"/>
        <dbReference type="ChEBI" id="CHEBI:15378"/>
        <dbReference type="ChEBI" id="CHEBI:16526"/>
        <dbReference type="ChEBI" id="CHEBI:57305"/>
        <dbReference type="ChEBI" id="CHEBI:83099"/>
        <dbReference type="ChEBI" id="CHEBI:83143"/>
        <dbReference type="EC" id="1.4.4.2"/>
    </reaction>
</comment>
<dbReference type="EMBL" id="JACJQB010000001">
    <property type="protein sequence ID" value="MBD2186792.1"/>
    <property type="molecule type" value="Genomic_DNA"/>
</dbReference>
<feature type="modified residue" description="N6-(pyridoxal phosphate)lysine" evidence="8">
    <location>
        <position position="741"/>
    </location>
</feature>
<comment type="subunit">
    <text evidence="4 8">The glycine cleavage system is composed of four proteins: P, T, L and H.</text>
</comment>
<dbReference type="Pfam" id="PF21478">
    <property type="entry name" value="GcvP2_C"/>
    <property type="match status" value="1"/>
</dbReference>
<evidence type="ECO:0000259" key="10">
    <source>
        <dbReference type="Pfam" id="PF21478"/>
    </source>
</evidence>
<comment type="function">
    <text evidence="2 8">The glycine cleavage system catalyzes the degradation of glycine. The P protein binds the alpha-amino group of glycine through its pyridoxal phosphate cofactor; CO(2) is released and the remaining methylamine moiety is then transferred to the lipoamide cofactor of the H protein.</text>
</comment>
<dbReference type="HAMAP" id="MF_00711">
    <property type="entry name" value="GcvP"/>
    <property type="match status" value="1"/>
</dbReference>
<dbReference type="PANTHER" id="PTHR11773:SF1">
    <property type="entry name" value="GLYCINE DEHYDROGENASE (DECARBOXYLATING), MITOCHONDRIAL"/>
    <property type="match status" value="1"/>
</dbReference>
<evidence type="ECO:0000313" key="12">
    <source>
        <dbReference type="Proteomes" id="UP000642094"/>
    </source>
</evidence>
<dbReference type="InterPro" id="IPR015424">
    <property type="entry name" value="PyrdxlP-dep_Trfase"/>
</dbReference>
<evidence type="ECO:0000256" key="3">
    <source>
        <dbReference type="ARBA" id="ARBA00010756"/>
    </source>
</evidence>
<keyword evidence="5 8" id="KW-0663">Pyridoxal phosphate</keyword>
<organism evidence="11 12">
    <name type="scientific">Pseudanabaena mucicola FACHB-723</name>
    <dbReference type="NCBI Taxonomy" id="2692860"/>
    <lineage>
        <taxon>Bacteria</taxon>
        <taxon>Bacillati</taxon>
        <taxon>Cyanobacteriota</taxon>
        <taxon>Cyanophyceae</taxon>
        <taxon>Pseudanabaenales</taxon>
        <taxon>Pseudanabaenaceae</taxon>
        <taxon>Pseudanabaena</taxon>
    </lineage>
</organism>
<evidence type="ECO:0000256" key="8">
    <source>
        <dbReference type="HAMAP-Rule" id="MF_00711"/>
    </source>
</evidence>
<feature type="domain" description="Glycine dehydrogenase C-terminal" evidence="10">
    <location>
        <begin position="810"/>
        <end position="931"/>
    </location>
</feature>
<accession>A0ABR7ZTE8</accession>
<name>A0ABR7ZTE8_9CYAN</name>
<evidence type="ECO:0000259" key="9">
    <source>
        <dbReference type="Pfam" id="PF02347"/>
    </source>
</evidence>
<dbReference type="RefSeq" id="WP_190401660.1">
    <property type="nucleotide sequence ID" value="NZ_JACJQB010000001.1"/>
</dbReference>
<dbReference type="CDD" id="cd00613">
    <property type="entry name" value="GDC-P"/>
    <property type="match status" value="2"/>
</dbReference>
<evidence type="ECO:0000256" key="6">
    <source>
        <dbReference type="ARBA" id="ARBA00023002"/>
    </source>
</evidence>
<sequence length="990" mass="108247">MLEPSLALTKSDANINVIPETSSLKVPAFSLSQSDQDYIGACLSDTDFAPTDSFISRHIGATSSEIQQMLAAIGCNSLDEMIEKTVPAAIRINKPLQLGEARGEHELLQELKAIASKNQVWRSYIGTGYYNCITPPIIQRNILENPGWYTQYTPYQAEIAQGRLEALLNFQTMIIDLTGLEIANASLLDEGTAAAEAMTMAAGIAKNKGNKFFVSADCHPQTIAVVKTRAIPLGIEVIIGKHDQFNFDKDCFGALLQYPASDGAVYDYSDCVAQIHAQGGLAIVAADLLALTLIKAPAEFGVDIAIGSAQRFGVPLGYGGPHAAYMATKETYKRQMPGRMIGVSKDVHGRPALRLALQTREQHIRRDKATSNICTAQVLLAIMASMYAVYHGAEGLKRIAKRVHLLTSTLAQSLEKLGHKVSHQAFFDTIRVEVKGISNDEFKARAAAKQINLRYLADGVIAISLDETVTKQDLVDLIEICGGQEIAIATNQQFVIPDSLTRNTPYLTHPVFNSYHSESELLRYIHRLQSKDLSLTTSMIPLGSCTMKLNATSEMLPVTWAEFANIHPFAPLEQTQGYQILFQQLETWLSEITGFAGVSLQPNAGSQGEYAGLLTIREYHQHRGQTNRHICLIPTSAHGTNPASAVMAGMKVVTVNCDREGNIDIEDLKAKAKKYQHELAALMITYPSTHGVFEESIKDICDTIHYYGGQVYMDGANMNAQVGLCRPGDIGADVCHLNLHKTFCIPHGGGGPGMGPICVAPQLLPFLPKHPFNGNPEQTTISAAPWGSASILTISWVYIALMGGKGLKLATEVAILNANYMAQRLAPHYPILYTGKNGLVAHECIIDLHDCKAIAGIEVDDIAKRLMDYGFHAPTVSWPVAGTMMIEPTESESKAELDRYCDAMIAIKQEVNVIADGSMDRLDNPLKNAPHTAEILLANDWTHPYTRHQAAYPAPWLKEHKFWTSVGRIDNAFGDRNFVCSCLPIEAYAE</sequence>
<feature type="domain" description="Glycine cleavage system P-protein N-terminal" evidence="9">
    <location>
        <begin position="57"/>
        <end position="480"/>
    </location>
</feature>
<evidence type="ECO:0000256" key="5">
    <source>
        <dbReference type="ARBA" id="ARBA00022898"/>
    </source>
</evidence>
<dbReference type="InterPro" id="IPR049316">
    <property type="entry name" value="GDC-P_C"/>
</dbReference>
<dbReference type="Proteomes" id="UP000642094">
    <property type="component" value="Unassembled WGS sequence"/>
</dbReference>
<proteinExistence type="inferred from homology"/>
<feature type="domain" description="Glycine cleavage system P-protein N-terminal" evidence="9">
    <location>
        <begin position="496"/>
        <end position="760"/>
    </location>
</feature>
<evidence type="ECO:0000256" key="2">
    <source>
        <dbReference type="ARBA" id="ARBA00003788"/>
    </source>
</evidence>
<dbReference type="NCBIfam" id="NF003346">
    <property type="entry name" value="PRK04366.1"/>
    <property type="match status" value="1"/>
</dbReference>
<reference evidence="11 12" key="1">
    <citation type="journal article" date="2020" name="ISME J.">
        <title>Comparative genomics reveals insights into cyanobacterial evolution and habitat adaptation.</title>
        <authorList>
            <person name="Chen M.Y."/>
            <person name="Teng W.K."/>
            <person name="Zhao L."/>
            <person name="Hu C.X."/>
            <person name="Zhou Y.K."/>
            <person name="Han B.P."/>
            <person name="Song L.R."/>
            <person name="Shu W.S."/>
        </authorList>
    </citation>
    <scope>NUCLEOTIDE SEQUENCE [LARGE SCALE GENOMIC DNA]</scope>
    <source>
        <strain evidence="11 12">FACHB-723</strain>
    </source>
</reference>
<dbReference type="Gene3D" id="3.40.640.10">
    <property type="entry name" value="Type I PLP-dependent aspartate aminotransferase-like (Major domain)"/>
    <property type="match status" value="2"/>
</dbReference>
<evidence type="ECO:0000256" key="1">
    <source>
        <dbReference type="ARBA" id="ARBA00001933"/>
    </source>
</evidence>
<dbReference type="InterPro" id="IPR015422">
    <property type="entry name" value="PyrdxlP-dep_Trfase_small"/>
</dbReference>
<dbReference type="InterPro" id="IPR015421">
    <property type="entry name" value="PyrdxlP-dep_Trfase_major"/>
</dbReference>
<dbReference type="SUPFAM" id="SSF53383">
    <property type="entry name" value="PLP-dependent transferases"/>
    <property type="match status" value="2"/>
</dbReference>
<dbReference type="EC" id="1.4.4.2" evidence="8"/>
<dbReference type="PANTHER" id="PTHR11773">
    <property type="entry name" value="GLYCINE DEHYDROGENASE, DECARBOXYLATING"/>
    <property type="match status" value="1"/>
</dbReference>
<evidence type="ECO:0000256" key="7">
    <source>
        <dbReference type="ARBA" id="ARBA00049026"/>
    </source>
</evidence>
<dbReference type="InterPro" id="IPR020581">
    <property type="entry name" value="GDC_P"/>
</dbReference>
<evidence type="ECO:0000256" key="4">
    <source>
        <dbReference type="ARBA" id="ARBA00011690"/>
    </source>
</evidence>
<dbReference type="InterPro" id="IPR049315">
    <property type="entry name" value="GDC-P_N"/>
</dbReference>
<comment type="similarity">
    <text evidence="3 8">Belongs to the GcvP family.</text>
</comment>
<keyword evidence="12" id="KW-1185">Reference proteome</keyword>
<gene>
    <name evidence="8 11" type="primary">gcvP</name>
    <name evidence="11" type="ORF">H6F41_01380</name>
</gene>
<dbReference type="Pfam" id="PF02347">
    <property type="entry name" value="GDC-P"/>
    <property type="match status" value="2"/>
</dbReference>
<dbReference type="InterPro" id="IPR003437">
    <property type="entry name" value="GcvP"/>
</dbReference>